<gene>
    <name evidence="3" type="ORF">OHK93_008673</name>
</gene>
<dbReference type="PANTHER" id="PTHR31834">
    <property type="entry name" value="INITIATION-SPECIFIC ALPHA-1,6-MANNOSYLTRANSFERASE"/>
    <property type="match status" value="1"/>
</dbReference>
<dbReference type="Pfam" id="PF04488">
    <property type="entry name" value="Gly_transf_sug"/>
    <property type="match status" value="1"/>
</dbReference>
<dbReference type="EMBL" id="JAPUFD010000009">
    <property type="protein sequence ID" value="MDI1489395.1"/>
    <property type="molecule type" value="Genomic_DNA"/>
</dbReference>
<dbReference type="GO" id="GO:0006487">
    <property type="term" value="P:protein N-linked glycosylation"/>
    <property type="evidence" value="ECO:0007669"/>
    <property type="project" value="TreeGrafter"/>
</dbReference>
<comment type="similarity">
    <text evidence="1">Belongs to the glycosyltransferase 32 family.</text>
</comment>
<dbReference type="InterPro" id="IPR007577">
    <property type="entry name" value="GlycoTrfase_DXD_sugar-bd_CS"/>
</dbReference>
<dbReference type="AlphaFoldDB" id="A0AA43QS60"/>
<keyword evidence="2" id="KW-0472">Membrane</keyword>
<evidence type="ECO:0000313" key="3">
    <source>
        <dbReference type="EMBL" id="MDI1489395.1"/>
    </source>
</evidence>
<organism evidence="3 4">
    <name type="scientific">Ramalina farinacea</name>
    <dbReference type="NCBI Taxonomy" id="258253"/>
    <lineage>
        <taxon>Eukaryota</taxon>
        <taxon>Fungi</taxon>
        <taxon>Dikarya</taxon>
        <taxon>Ascomycota</taxon>
        <taxon>Pezizomycotina</taxon>
        <taxon>Lecanoromycetes</taxon>
        <taxon>OSLEUM clade</taxon>
        <taxon>Lecanoromycetidae</taxon>
        <taxon>Lecanorales</taxon>
        <taxon>Lecanorineae</taxon>
        <taxon>Ramalinaceae</taxon>
        <taxon>Ramalina</taxon>
    </lineage>
</organism>
<accession>A0AA43QS60</accession>
<dbReference type="InterPro" id="IPR039367">
    <property type="entry name" value="Och1-like"/>
</dbReference>
<evidence type="ECO:0000313" key="4">
    <source>
        <dbReference type="Proteomes" id="UP001161017"/>
    </source>
</evidence>
<dbReference type="Proteomes" id="UP001161017">
    <property type="component" value="Unassembled WGS sequence"/>
</dbReference>
<dbReference type="SUPFAM" id="SSF53448">
    <property type="entry name" value="Nucleotide-diphospho-sugar transferases"/>
    <property type="match status" value="1"/>
</dbReference>
<evidence type="ECO:0000256" key="1">
    <source>
        <dbReference type="ARBA" id="ARBA00009003"/>
    </source>
</evidence>
<keyword evidence="4" id="KW-1185">Reference proteome</keyword>
<dbReference type="PANTHER" id="PTHR31834:SF8">
    <property type="entry name" value="TRANSFERASE, PUTATIVE (AFU_ORTHOLOGUE AFUA_6G14040)-RELATED"/>
    <property type="match status" value="1"/>
</dbReference>
<dbReference type="Gene3D" id="3.90.550.20">
    <property type="match status" value="1"/>
</dbReference>
<keyword evidence="2" id="KW-0812">Transmembrane</keyword>
<keyword evidence="2" id="KW-1133">Transmembrane helix</keyword>
<dbReference type="InterPro" id="IPR029044">
    <property type="entry name" value="Nucleotide-diphossugar_trans"/>
</dbReference>
<feature type="transmembrane region" description="Helical" evidence="2">
    <location>
        <begin position="7"/>
        <end position="27"/>
    </location>
</feature>
<evidence type="ECO:0000256" key="2">
    <source>
        <dbReference type="SAM" id="Phobius"/>
    </source>
</evidence>
<evidence type="ECO:0008006" key="5">
    <source>
        <dbReference type="Google" id="ProtNLM"/>
    </source>
</evidence>
<comment type="caution">
    <text evidence="3">The sequence shown here is derived from an EMBL/GenBank/DDBJ whole genome shotgun (WGS) entry which is preliminary data.</text>
</comment>
<proteinExistence type="inferred from homology"/>
<dbReference type="GO" id="GO:0000009">
    <property type="term" value="F:alpha-1,6-mannosyltransferase activity"/>
    <property type="evidence" value="ECO:0007669"/>
    <property type="project" value="InterPro"/>
</dbReference>
<protein>
    <recommendedName>
        <fullName evidence="5">Initiation-specific alpha-1,6-mannosyltransferase</fullName>
    </recommendedName>
</protein>
<name>A0AA43QS60_9LECA</name>
<reference evidence="3" key="1">
    <citation type="journal article" date="2023" name="Genome Biol. Evol.">
        <title>First Whole Genome Sequence and Flow Cytometry Genome Size Data for the Lichen-Forming Fungus Ramalina farinacea (Ascomycota).</title>
        <authorList>
            <person name="Llewellyn T."/>
            <person name="Mian S."/>
            <person name="Hill R."/>
            <person name="Leitch I.J."/>
            <person name="Gaya E."/>
        </authorList>
    </citation>
    <scope>NUCLEOTIDE SEQUENCE</scope>
    <source>
        <strain evidence="3">LIQ254RAFAR</strain>
    </source>
</reference>
<sequence>MGLRIPTILRIFVGFCTLLVALSYWRWLHSPSSTPAQLDTLSAANVSQATDGPAANPHEWNKVVWQTSKLPLDDLPDDEWEKSKSWERKNKGYRHELMTDERMEEYVRHNFMDTEAGKVYFEVQDYILRSDLIRYFIMLQDGGVYNDLDVGCEKPIKQWMPPQFENDAGVLLGVEVDNKYGPDGRTWTGGEDLFEFVNWTIMARPQQPFIRFLVDRVTGNLRRMAERLNSTLAEMQYSVQDVLNTTGPTAMTYAFYDYASNLTGTSVTYKNFTKIIEPKIIGEVVILPIHAFGAGHQVEWAGFEQDESKVLVHHYFRGSWKEDHFMAPTPELKQEEEAAMEEDDVHREEKTADISAHSLDATVLSAETTEVGVSQQETESSHSSYLEPQIESLTSSSFEASTMTAVRGMNGRPW</sequence>
<dbReference type="GO" id="GO:0000136">
    <property type="term" value="C:mannan polymerase complex"/>
    <property type="evidence" value="ECO:0007669"/>
    <property type="project" value="TreeGrafter"/>
</dbReference>